<dbReference type="KEGG" id="luo:HHL09_24410"/>
<keyword evidence="2" id="KW-1185">Reference proteome</keyword>
<accession>A0A858RQX0</accession>
<sequence>MTLISPSSDSVGLALSSLKSGRKGISPAYGAALSEAASVCIANFNHSNPASMHVQDNANIILADIIWEEPSEQIVRTWADLEVATEQGAYCLAALLVEKYGLEVMQRSRKGTGFDFWLGPPDQELLLFQNLVRLEVSGILCGDDSSIAQRSRIKVEQTKRSDDTKIPAVIAVIEFSNPAARIIERCKL</sequence>
<gene>
    <name evidence="1" type="ORF">HHL09_24410</name>
</gene>
<evidence type="ECO:0000313" key="1">
    <source>
        <dbReference type="EMBL" id="QJE98788.1"/>
    </source>
</evidence>
<name>A0A858RQX0_9BACT</name>
<dbReference type="RefSeq" id="WP_169457275.1">
    <property type="nucleotide sequence ID" value="NZ_CP051774.1"/>
</dbReference>
<evidence type="ECO:0000313" key="2">
    <source>
        <dbReference type="Proteomes" id="UP000501812"/>
    </source>
</evidence>
<dbReference type="EMBL" id="CP051774">
    <property type="protein sequence ID" value="QJE98788.1"/>
    <property type="molecule type" value="Genomic_DNA"/>
</dbReference>
<protein>
    <submittedName>
        <fullName evidence="1">Uncharacterized protein</fullName>
    </submittedName>
</protein>
<proteinExistence type="predicted"/>
<dbReference type="AlphaFoldDB" id="A0A858RQX0"/>
<reference evidence="1 2" key="1">
    <citation type="submission" date="2020-04" db="EMBL/GenBank/DDBJ databases">
        <title>Luteolibacter sp. G-1-1-1 isolated from soil.</title>
        <authorList>
            <person name="Dahal R.H."/>
        </authorList>
    </citation>
    <scope>NUCLEOTIDE SEQUENCE [LARGE SCALE GENOMIC DNA]</scope>
    <source>
        <strain evidence="1 2">G-1-1-1</strain>
    </source>
</reference>
<organism evidence="1 2">
    <name type="scientific">Luteolibacter luteus</name>
    <dbReference type="NCBI Taxonomy" id="2728835"/>
    <lineage>
        <taxon>Bacteria</taxon>
        <taxon>Pseudomonadati</taxon>
        <taxon>Verrucomicrobiota</taxon>
        <taxon>Verrucomicrobiia</taxon>
        <taxon>Verrucomicrobiales</taxon>
        <taxon>Verrucomicrobiaceae</taxon>
        <taxon>Luteolibacter</taxon>
    </lineage>
</organism>
<dbReference type="Proteomes" id="UP000501812">
    <property type="component" value="Chromosome"/>
</dbReference>